<keyword evidence="3" id="KW-1185">Reference proteome</keyword>
<reference evidence="3" key="1">
    <citation type="journal article" date="2024" name="IScience">
        <title>Strigolactones Initiate the Formation of Haustorium-like Structures in Castilleja.</title>
        <authorList>
            <person name="Buerger M."/>
            <person name="Peterson D."/>
            <person name="Chory J."/>
        </authorList>
    </citation>
    <scope>NUCLEOTIDE SEQUENCE [LARGE SCALE GENOMIC DNA]</scope>
</reference>
<protein>
    <submittedName>
        <fullName evidence="2">Uncharacterized protein</fullName>
    </submittedName>
</protein>
<comment type="caution">
    <text evidence="2">The sequence shown here is derived from an EMBL/GenBank/DDBJ whole genome shotgun (WGS) entry which is preliminary data.</text>
</comment>
<dbReference type="EMBL" id="JAVIJP010000007">
    <property type="protein sequence ID" value="KAL3650256.1"/>
    <property type="molecule type" value="Genomic_DNA"/>
</dbReference>
<gene>
    <name evidence="2" type="ORF">CASFOL_006659</name>
</gene>
<evidence type="ECO:0000313" key="3">
    <source>
        <dbReference type="Proteomes" id="UP001632038"/>
    </source>
</evidence>
<feature type="region of interest" description="Disordered" evidence="1">
    <location>
        <begin position="34"/>
        <end position="82"/>
    </location>
</feature>
<name>A0ABD3E723_9LAMI</name>
<proteinExistence type="predicted"/>
<accession>A0ABD3E723</accession>
<evidence type="ECO:0000313" key="2">
    <source>
        <dbReference type="EMBL" id="KAL3650256.1"/>
    </source>
</evidence>
<dbReference type="Proteomes" id="UP001632038">
    <property type="component" value="Unassembled WGS sequence"/>
</dbReference>
<organism evidence="2 3">
    <name type="scientific">Castilleja foliolosa</name>
    <dbReference type="NCBI Taxonomy" id="1961234"/>
    <lineage>
        <taxon>Eukaryota</taxon>
        <taxon>Viridiplantae</taxon>
        <taxon>Streptophyta</taxon>
        <taxon>Embryophyta</taxon>
        <taxon>Tracheophyta</taxon>
        <taxon>Spermatophyta</taxon>
        <taxon>Magnoliopsida</taxon>
        <taxon>eudicotyledons</taxon>
        <taxon>Gunneridae</taxon>
        <taxon>Pentapetalae</taxon>
        <taxon>asterids</taxon>
        <taxon>lamiids</taxon>
        <taxon>Lamiales</taxon>
        <taxon>Orobanchaceae</taxon>
        <taxon>Pedicularideae</taxon>
        <taxon>Castillejinae</taxon>
        <taxon>Castilleja</taxon>
    </lineage>
</organism>
<feature type="compositionally biased region" description="Polar residues" evidence="1">
    <location>
        <begin position="51"/>
        <end position="64"/>
    </location>
</feature>
<feature type="compositionally biased region" description="Basic and acidic residues" evidence="1">
    <location>
        <begin position="65"/>
        <end position="82"/>
    </location>
</feature>
<sequence>MSKKSSSTDAAEFNGELHGELYSPDYAVHINTNDKLGKKEGQQGELYSPGSAMQTIVSSQQNKQSADKVKEEEEGQDCKKVKGVEITDELSKKPSSKL</sequence>
<evidence type="ECO:0000256" key="1">
    <source>
        <dbReference type="SAM" id="MobiDB-lite"/>
    </source>
</evidence>
<dbReference type="AlphaFoldDB" id="A0ABD3E723"/>